<gene>
    <name evidence="5" type="ORF">BCV19_20045</name>
</gene>
<sequence length="141" mass="14399">MKNKNKRANQKGFTLIELMIVVAIIGVLSAIAVPAYKDYVSKSEASSALATLKSVLTPAELQIQEDGGLTDLAALGTVIGANSLGNLAITNTAASSAAMTFTFTGGSLSSGVMTITRSNTGWACVRSANATLIGVDLEGCN</sequence>
<accession>A0A2N7CLA5</accession>
<dbReference type="PANTHER" id="PTHR30093:SF34">
    <property type="entry name" value="PREPILIN PEPTIDASE-DEPENDENT PROTEIN D"/>
    <property type="match status" value="1"/>
</dbReference>
<organism evidence="5 6">
    <name type="scientific">Vibrio splendidus</name>
    <dbReference type="NCBI Taxonomy" id="29497"/>
    <lineage>
        <taxon>Bacteria</taxon>
        <taxon>Pseudomonadati</taxon>
        <taxon>Pseudomonadota</taxon>
        <taxon>Gammaproteobacteria</taxon>
        <taxon>Vibrionales</taxon>
        <taxon>Vibrionaceae</taxon>
        <taxon>Vibrio</taxon>
    </lineage>
</organism>
<evidence type="ECO:0000313" key="5">
    <source>
        <dbReference type="EMBL" id="PMF35797.1"/>
    </source>
</evidence>
<dbReference type="Pfam" id="PF00114">
    <property type="entry name" value="Pilin"/>
    <property type="match status" value="1"/>
</dbReference>
<dbReference type="InterPro" id="IPR012902">
    <property type="entry name" value="N_methyl_site"/>
</dbReference>
<keyword evidence="2" id="KW-0488">Methylation</keyword>
<keyword evidence="4" id="KW-0812">Transmembrane</keyword>
<dbReference type="RefSeq" id="WP_102481529.1">
    <property type="nucleotide sequence ID" value="NZ_CAWNYI010000034.1"/>
</dbReference>
<dbReference type="Proteomes" id="UP000235405">
    <property type="component" value="Unassembled WGS sequence"/>
</dbReference>
<dbReference type="GO" id="GO:0009289">
    <property type="term" value="C:pilus"/>
    <property type="evidence" value="ECO:0007669"/>
    <property type="project" value="InterPro"/>
</dbReference>
<evidence type="ECO:0000256" key="3">
    <source>
        <dbReference type="RuleBase" id="RU000389"/>
    </source>
</evidence>
<comment type="similarity">
    <text evidence="1 3">Belongs to the N-Me-Phe pilin family.</text>
</comment>
<evidence type="ECO:0000256" key="1">
    <source>
        <dbReference type="ARBA" id="ARBA00005233"/>
    </source>
</evidence>
<comment type="caution">
    <text evidence="5">The sequence shown here is derived from an EMBL/GenBank/DDBJ whole genome shotgun (WGS) entry which is preliminary data.</text>
</comment>
<dbReference type="NCBIfam" id="TIGR02532">
    <property type="entry name" value="IV_pilin_GFxxxE"/>
    <property type="match status" value="1"/>
</dbReference>
<evidence type="ECO:0000256" key="2">
    <source>
        <dbReference type="ARBA" id="ARBA00022481"/>
    </source>
</evidence>
<dbReference type="PROSITE" id="PS00409">
    <property type="entry name" value="PROKAR_NTER_METHYL"/>
    <property type="match status" value="1"/>
</dbReference>
<evidence type="ECO:0000256" key="4">
    <source>
        <dbReference type="SAM" id="Phobius"/>
    </source>
</evidence>
<dbReference type="EMBL" id="MCSW01000004">
    <property type="protein sequence ID" value="PMF35797.1"/>
    <property type="molecule type" value="Genomic_DNA"/>
</dbReference>
<dbReference type="InterPro" id="IPR045584">
    <property type="entry name" value="Pilin-like"/>
</dbReference>
<keyword evidence="3" id="KW-0281">Fimbrium</keyword>
<protein>
    <submittedName>
        <fullName evidence="5">Pilus assembly protein PilA</fullName>
    </submittedName>
</protein>
<evidence type="ECO:0000313" key="6">
    <source>
        <dbReference type="Proteomes" id="UP000235405"/>
    </source>
</evidence>
<name>A0A2N7CLA5_VIBSP</name>
<dbReference type="InterPro" id="IPR001082">
    <property type="entry name" value="Pilin"/>
</dbReference>
<dbReference type="GO" id="GO:0007155">
    <property type="term" value="P:cell adhesion"/>
    <property type="evidence" value="ECO:0007669"/>
    <property type="project" value="InterPro"/>
</dbReference>
<keyword evidence="4" id="KW-0472">Membrane</keyword>
<dbReference type="Pfam" id="PF07963">
    <property type="entry name" value="N_methyl"/>
    <property type="match status" value="1"/>
</dbReference>
<reference evidence="6" key="1">
    <citation type="submission" date="2016-07" db="EMBL/GenBank/DDBJ databases">
        <title>Nontailed viruses are major unrecognized killers of bacteria in the ocean.</title>
        <authorList>
            <person name="Kauffman K."/>
            <person name="Hussain F."/>
            <person name="Yang J."/>
            <person name="Arevalo P."/>
            <person name="Brown J."/>
            <person name="Cutler M."/>
            <person name="Kelly L."/>
            <person name="Polz M.F."/>
        </authorList>
    </citation>
    <scope>NUCLEOTIDE SEQUENCE [LARGE SCALE GENOMIC DNA]</scope>
    <source>
        <strain evidence="6">10N.286.54.F3</strain>
    </source>
</reference>
<dbReference type="Gene3D" id="3.30.700.10">
    <property type="entry name" value="Glycoprotein, Type 4 Pilin"/>
    <property type="match status" value="1"/>
</dbReference>
<feature type="transmembrane region" description="Helical" evidence="4">
    <location>
        <begin position="12"/>
        <end position="36"/>
    </location>
</feature>
<dbReference type="PANTHER" id="PTHR30093">
    <property type="entry name" value="GENERAL SECRETION PATHWAY PROTEIN G"/>
    <property type="match status" value="1"/>
</dbReference>
<keyword evidence="4" id="KW-1133">Transmembrane helix</keyword>
<dbReference type="SUPFAM" id="SSF54523">
    <property type="entry name" value="Pili subunits"/>
    <property type="match status" value="1"/>
</dbReference>
<proteinExistence type="inferred from homology"/>
<dbReference type="AlphaFoldDB" id="A0A2N7CLA5"/>